<reference evidence="8" key="1">
    <citation type="submission" date="2018-06" db="EMBL/GenBank/DDBJ databases">
        <authorList>
            <person name="Zhirakovskaya E."/>
        </authorList>
    </citation>
    <scope>NUCLEOTIDE SEQUENCE</scope>
</reference>
<evidence type="ECO:0000256" key="1">
    <source>
        <dbReference type="ARBA" id="ARBA00001947"/>
    </source>
</evidence>
<keyword evidence="3" id="KW-0479">Metal-binding</keyword>
<keyword evidence="6" id="KW-0482">Metalloprotease</keyword>
<dbReference type="GO" id="GO:0016020">
    <property type="term" value="C:membrane"/>
    <property type="evidence" value="ECO:0007669"/>
    <property type="project" value="TreeGrafter"/>
</dbReference>
<evidence type="ECO:0000256" key="6">
    <source>
        <dbReference type="ARBA" id="ARBA00023049"/>
    </source>
</evidence>
<dbReference type="Gene3D" id="3.30.2010.10">
    <property type="entry name" value="Metalloproteases ('zincins'), catalytic domain"/>
    <property type="match status" value="1"/>
</dbReference>
<dbReference type="GO" id="GO:0004222">
    <property type="term" value="F:metalloendopeptidase activity"/>
    <property type="evidence" value="ECO:0007669"/>
    <property type="project" value="InterPro"/>
</dbReference>
<evidence type="ECO:0000256" key="3">
    <source>
        <dbReference type="ARBA" id="ARBA00022723"/>
    </source>
</evidence>
<dbReference type="EMBL" id="UOGC01000030">
    <property type="protein sequence ID" value="VAX16529.1"/>
    <property type="molecule type" value="Genomic_DNA"/>
</dbReference>
<dbReference type="PANTHER" id="PTHR22726:SF1">
    <property type="entry name" value="METALLOENDOPEPTIDASE OMA1, MITOCHONDRIAL"/>
    <property type="match status" value="1"/>
</dbReference>
<feature type="domain" description="Peptidase M48" evidence="7">
    <location>
        <begin position="93"/>
        <end position="270"/>
    </location>
</feature>
<dbReference type="InterPro" id="IPR001915">
    <property type="entry name" value="Peptidase_M48"/>
</dbReference>
<keyword evidence="2" id="KW-0645">Protease</keyword>
<evidence type="ECO:0000259" key="7">
    <source>
        <dbReference type="Pfam" id="PF01435"/>
    </source>
</evidence>
<sequence length="291" mass="32625">MPARFLVVVLVFLVAFSANSVPAMAEQNKKSAEEEKGKGPSDLERGLMIFQSVIKTHKASRRLSWKEEQKLGRAVAEQVFLRYGPRSRNEKINKYVTLVGKTVAAQVGKREADYKFAVINNREPNAFAAPGGFVFITTGLLKSLSSEAQLAGVLAHEVAHVSKGHMVNAIQRARKLEGMAELSAMLMNKNRNEFSQVVGEITDILFTRGLDKEKEFEADRVGVEYANQSGYDGRGLYEFLVSLKKKEGRERSIFFSTHPPTYDRIKKLKRGALQNIKNGQKLEKRFVAMAR</sequence>
<evidence type="ECO:0000313" key="8">
    <source>
        <dbReference type="EMBL" id="VAX16529.1"/>
    </source>
</evidence>
<comment type="cofactor">
    <cofactor evidence="1">
        <name>Zn(2+)</name>
        <dbReference type="ChEBI" id="CHEBI:29105"/>
    </cofactor>
</comment>
<proteinExistence type="predicted"/>
<keyword evidence="4" id="KW-0378">Hydrolase</keyword>
<evidence type="ECO:0000256" key="4">
    <source>
        <dbReference type="ARBA" id="ARBA00022801"/>
    </source>
</evidence>
<gene>
    <name evidence="8" type="ORF">MNBD_NITROSPINAE01-1457</name>
</gene>
<dbReference type="GO" id="GO:0046872">
    <property type="term" value="F:metal ion binding"/>
    <property type="evidence" value="ECO:0007669"/>
    <property type="project" value="UniProtKB-KW"/>
</dbReference>
<organism evidence="8">
    <name type="scientific">hydrothermal vent metagenome</name>
    <dbReference type="NCBI Taxonomy" id="652676"/>
    <lineage>
        <taxon>unclassified sequences</taxon>
        <taxon>metagenomes</taxon>
        <taxon>ecological metagenomes</taxon>
    </lineage>
</organism>
<protein>
    <recommendedName>
        <fullName evidence="7">Peptidase M48 domain-containing protein</fullName>
    </recommendedName>
</protein>
<dbReference type="PANTHER" id="PTHR22726">
    <property type="entry name" value="METALLOENDOPEPTIDASE OMA1"/>
    <property type="match status" value="1"/>
</dbReference>
<name>A0A3B1BEJ3_9ZZZZ</name>
<dbReference type="GO" id="GO:0051603">
    <property type="term" value="P:proteolysis involved in protein catabolic process"/>
    <property type="evidence" value="ECO:0007669"/>
    <property type="project" value="TreeGrafter"/>
</dbReference>
<dbReference type="InterPro" id="IPR051156">
    <property type="entry name" value="Mito/Outer_Membr_Metalloprot"/>
</dbReference>
<keyword evidence="5" id="KW-0862">Zinc</keyword>
<evidence type="ECO:0000256" key="2">
    <source>
        <dbReference type="ARBA" id="ARBA00022670"/>
    </source>
</evidence>
<evidence type="ECO:0000256" key="5">
    <source>
        <dbReference type="ARBA" id="ARBA00022833"/>
    </source>
</evidence>
<dbReference type="Pfam" id="PF01435">
    <property type="entry name" value="Peptidase_M48"/>
    <property type="match status" value="1"/>
</dbReference>
<dbReference type="AlphaFoldDB" id="A0A3B1BEJ3"/>
<accession>A0A3B1BEJ3</accession>